<sequence length="53" mass="5993">MGKNVKVIGKVNLIVSVKKNILWYITVSRCQCPIEMATLYIYHGQVVGIEPNM</sequence>
<accession>A0A382L2I7</accession>
<proteinExistence type="predicted"/>
<evidence type="ECO:0000313" key="1">
    <source>
        <dbReference type="EMBL" id="SVC30819.1"/>
    </source>
</evidence>
<dbReference type="AlphaFoldDB" id="A0A382L2I7"/>
<reference evidence="1" key="1">
    <citation type="submission" date="2018-05" db="EMBL/GenBank/DDBJ databases">
        <authorList>
            <person name="Lanie J.A."/>
            <person name="Ng W.-L."/>
            <person name="Kazmierczak K.M."/>
            <person name="Andrzejewski T.M."/>
            <person name="Davidsen T.M."/>
            <person name="Wayne K.J."/>
            <person name="Tettelin H."/>
            <person name="Glass J.I."/>
            <person name="Rusch D."/>
            <person name="Podicherti R."/>
            <person name="Tsui H.-C.T."/>
            <person name="Winkler M.E."/>
        </authorList>
    </citation>
    <scope>NUCLEOTIDE SEQUENCE</scope>
</reference>
<gene>
    <name evidence="1" type="ORF">METZ01_LOCUS283673</name>
</gene>
<name>A0A382L2I7_9ZZZZ</name>
<organism evidence="1">
    <name type="scientific">marine metagenome</name>
    <dbReference type="NCBI Taxonomy" id="408172"/>
    <lineage>
        <taxon>unclassified sequences</taxon>
        <taxon>metagenomes</taxon>
        <taxon>ecological metagenomes</taxon>
    </lineage>
</organism>
<dbReference type="EMBL" id="UINC01084302">
    <property type="protein sequence ID" value="SVC30819.1"/>
    <property type="molecule type" value="Genomic_DNA"/>
</dbReference>
<protein>
    <submittedName>
        <fullName evidence="1">Uncharacterized protein</fullName>
    </submittedName>
</protein>